<dbReference type="InterPro" id="IPR053151">
    <property type="entry name" value="RNase_H-like"/>
</dbReference>
<evidence type="ECO:0000313" key="3">
    <source>
        <dbReference type="RefSeq" id="XP_056688639.1"/>
    </source>
</evidence>
<reference evidence="3" key="2">
    <citation type="submission" date="2025-08" db="UniProtKB">
        <authorList>
            <consortium name="RefSeq"/>
        </authorList>
    </citation>
    <scope>IDENTIFICATION</scope>
    <source>
        <tissue evidence="3">Leaf</tissue>
    </source>
</reference>
<evidence type="ECO:0000259" key="1">
    <source>
        <dbReference type="Pfam" id="PF13456"/>
    </source>
</evidence>
<dbReference type="CDD" id="cd06222">
    <property type="entry name" value="RNase_H_like"/>
    <property type="match status" value="1"/>
</dbReference>
<dbReference type="InterPro" id="IPR002156">
    <property type="entry name" value="RNaseH_domain"/>
</dbReference>
<reference evidence="2" key="1">
    <citation type="journal article" date="2021" name="Nat. Commun.">
        <title>Genomic analyses provide insights into spinach domestication and the genetic basis of agronomic traits.</title>
        <authorList>
            <person name="Cai X."/>
            <person name="Sun X."/>
            <person name="Xu C."/>
            <person name="Sun H."/>
            <person name="Wang X."/>
            <person name="Ge C."/>
            <person name="Zhang Z."/>
            <person name="Wang Q."/>
            <person name="Fei Z."/>
            <person name="Jiao C."/>
            <person name="Wang Q."/>
        </authorList>
    </citation>
    <scope>NUCLEOTIDE SEQUENCE [LARGE SCALE GENOMIC DNA]</scope>
    <source>
        <strain evidence="2">cv. Varoflay</strain>
    </source>
</reference>
<dbReference type="InterPro" id="IPR036397">
    <property type="entry name" value="RNaseH_sf"/>
</dbReference>
<dbReference type="InterPro" id="IPR012337">
    <property type="entry name" value="RNaseH-like_sf"/>
</dbReference>
<evidence type="ECO:0000313" key="2">
    <source>
        <dbReference type="Proteomes" id="UP000813463"/>
    </source>
</evidence>
<dbReference type="PANTHER" id="PTHR47723">
    <property type="entry name" value="OS05G0353850 PROTEIN"/>
    <property type="match status" value="1"/>
</dbReference>
<protein>
    <recommendedName>
        <fullName evidence="1">RNase H type-1 domain-containing protein</fullName>
    </recommendedName>
</protein>
<dbReference type="PANTHER" id="PTHR47723:SF20">
    <property type="entry name" value="RNASE H TYPE-1 DOMAIN-CONTAINING PROTEIN"/>
    <property type="match status" value="1"/>
</dbReference>
<dbReference type="Proteomes" id="UP000813463">
    <property type="component" value="Chromosome 6"/>
</dbReference>
<accession>A0ABM3QZ31</accession>
<dbReference type="RefSeq" id="XP_056688639.1">
    <property type="nucleotide sequence ID" value="XM_056832661.1"/>
</dbReference>
<dbReference type="Gene3D" id="3.30.420.10">
    <property type="entry name" value="Ribonuclease H-like superfamily/Ribonuclease H"/>
    <property type="match status" value="1"/>
</dbReference>
<dbReference type="Pfam" id="PF13456">
    <property type="entry name" value="RVT_3"/>
    <property type="match status" value="1"/>
</dbReference>
<dbReference type="GeneID" id="130463514"/>
<dbReference type="SUPFAM" id="SSF53098">
    <property type="entry name" value="Ribonuclease H-like"/>
    <property type="match status" value="1"/>
</dbReference>
<organism evidence="2 3">
    <name type="scientific">Spinacia oleracea</name>
    <name type="common">Spinach</name>
    <dbReference type="NCBI Taxonomy" id="3562"/>
    <lineage>
        <taxon>Eukaryota</taxon>
        <taxon>Viridiplantae</taxon>
        <taxon>Streptophyta</taxon>
        <taxon>Embryophyta</taxon>
        <taxon>Tracheophyta</taxon>
        <taxon>Spermatophyta</taxon>
        <taxon>Magnoliopsida</taxon>
        <taxon>eudicotyledons</taxon>
        <taxon>Gunneridae</taxon>
        <taxon>Pentapetalae</taxon>
        <taxon>Caryophyllales</taxon>
        <taxon>Chenopodiaceae</taxon>
        <taxon>Chenopodioideae</taxon>
        <taxon>Anserineae</taxon>
        <taxon>Spinacia</taxon>
    </lineage>
</organism>
<name>A0ABM3QZ31_SPIOL</name>
<sequence length="215" mass="24058">MKSAFSLYSAFFVDYKLTSYILRGKGKEKVEDSAVKSLTWLPPAPGFLKLNTDGAWKGIDKADGGGVLRKENGDWFLGYSSKYNAKTPLAAELLALREGLSVAKTFDIDKLEVETDADSLIFMLDTSTVNPYPHHELVAVIEEVRRMLKGNWQLEFRHIPRFKNLVAHGLAAIAMDMAMGHKSHFDPPLSVMGDYENDKASVVTVRSMIREENDN</sequence>
<gene>
    <name evidence="3" type="primary">LOC130463514</name>
</gene>
<feature type="domain" description="RNase H type-1" evidence="1">
    <location>
        <begin position="51"/>
        <end position="172"/>
    </location>
</feature>
<proteinExistence type="predicted"/>
<dbReference type="InterPro" id="IPR044730">
    <property type="entry name" value="RNase_H-like_dom_plant"/>
</dbReference>
<keyword evidence="2" id="KW-1185">Reference proteome</keyword>